<evidence type="ECO:0000256" key="11">
    <source>
        <dbReference type="RuleBase" id="RU369090"/>
    </source>
</evidence>
<keyword evidence="6 10" id="KW-0863">Zinc-finger</keyword>
<dbReference type="PROSITE" id="PS50089">
    <property type="entry name" value="ZF_RING_2"/>
    <property type="match status" value="1"/>
</dbReference>
<keyword evidence="15" id="KW-1185">Reference proteome</keyword>
<dbReference type="STRING" id="3818.A0A445E098"/>
<dbReference type="PANTHER" id="PTHR12313">
    <property type="entry name" value="E3 UBIQUITIN-PROTEIN LIGASE RNF5-RELATED"/>
    <property type="match status" value="1"/>
</dbReference>
<dbReference type="EMBL" id="SDMP01000003">
    <property type="protein sequence ID" value="RYR68816.1"/>
    <property type="molecule type" value="Genomic_DNA"/>
</dbReference>
<evidence type="ECO:0000313" key="14">
    <source>
        <dbReference type="EMBL" id="RYR68816.1"/>
    </source>
</evidence>
<dbReference type="GO" id="GO:0005789">
    <property type="term" value="C:endoplasmic reticulum membrane"/>
    <property type="evidence" value="ECO:0007669"/>
    <property type="project" value="UniProtKB-SubCell"/>
</dbReference>
<evidence type="ECO:0000256" key="1">
    <source>
        <dbReference type="ARBA" id="ARBA00000900"/>
    </source>
</evidence>
<feature type="region of interest" description="Disordered" evidence="12">
    <location>
        <begin position="131"/>
        <end position="178"/>
    </location>
</feature>
<evidence type="ECO:0000256" key="9">
    <source>
        <dbReference type="ARBA" id="ARBA00023136"/>
    </source>
</evidence>
<comment type="subcellular location">
    <subcellularLocation>
        <location evidence="2">Endomembrane system</location>
    </subcellularLocation>
    <subcellularLocation>
        <location evidence="11">Endoplasmic reticulum membrane</location>
        <topology evidence="11">Single-pass type IV membrane protein</topology>
    </subcellularLocation>
</comment>
<accession>A0A445E098</accession>
<dbReference type="Gene3D" id="3.30.40.10">
    <property type="entry name" value="Zinc/RING finger domain, C3HC4 (zinc finger)"/>
    <property type="match status" value="1"/>
</dbReference>
<dbReference type="InterPro" id="IPR001841">
    <property type="entry name" value="Znf_RING"/>
</dbReference>
<evidence type="ECO:0000256" key="7">
    <source>
        <dbReference type="ARBA" id="ARBA00022786"/>
    </source>
</evidence>
<dbReference type="GO" id="GO:0006511">
    <property type="term" value="P:ubiquitin-dependent protein catabolic process"/>
    <property type="evidence" value="ECO:0007669"/>
    <property type="project" value="UniProtKB-UniRule"/>
</dbReference>
<name>A0A445E098_ARAHY</name>
<feature type="domain" description="RING-type" evidence="13">
    <location>
        <begin position="65"/>
        <end position="114"/>
    </location>
</feature>
<protein>
    <recommendedName>
        <fullName evidence="11">E3 ubiquitin-protein ligase RMA</fullName>
        <ecNumber evidence="11">2.3.2.27</ecNumber>
    </recommendedName>
    <alternativeName>
        <fullName evidence="11">Protein RING membrane-anchor</fullName>
    </alternativeName>
    <alternativeName>
        <fullName evidence="11">RING-type E3 ubiquitin transferase RMA</fullName>
    </alternativeName>
</protein>
<evidence type="ECO:0000256" key="2">
    <source>
        <dbReference type="ARBA" id="ARBA00004308"/>
    </source>
</evidence>
<proteinExistence type="predicted"/>
<keyword evidence="4 11" id="KW-0808">Transferase</keyword>
<gene>
    <name evidence="14" type="ORF">Ahy_A03g015284</name>
</gene>
<dbReference type="PROSITE" id="PS00518">
    <property type="entry name" value="ZF_RING_1"/>
    <property type="match status" value="1"/>
</dbReference>
<dbReference type="Proteomes" id="UP000289738">
    <property type="component" value="Chromosome A03"/>
</dbReference>
<dbReference type="GO" id="GO:0061630">
    <property type="term" value="F:ubiquitin protein ligase activity"/>
    <property type="evidence" value="ECO:0007669"/>
    <property type="project" value="UniProtKB-UniRule"/>
</dbReference>
<evidence type="ECO:0000256" key="10">
    <source>
        <dbReference type="PROSITE-ProRule" id="PRU00175"/>
    </source>
</evidence>
<evidence type="ECO:0000256" key="3">
    <source>
        <dbReference type="ARBA" id="ARBA00004906"/>
    </source>
</evidence>
<keyword evidence="9" id="KW-0472">Membrane</keyword>
<evidence type="ECO:0000256" key="6">
    <source>
        <dbReference type="ARBA" id="ARBA00022771"/>
    </source>
</evidence>
<keyword evidence="8 11" id="KW-0862">Zinc</keyword>
<dbReference type="UniPathway" id="UPA00143"/>
<dbReference type="GO" id="GO:0016567">
    <property type="term" value="P:protein ubiquitination"/>
    <property type="evidence" value="ECO:0007669"/>
    <property type="project" value="UniProtKB-UniPathway"/>
</dbReference>
<evidence type="ECO:0000256" key="12">
    <source>
        <dbReference type="SAM" id="MobiDB-lite"/>
    </source>
</evidence>
<keyword evidence="7 11" id="KW-0833">Ubl conjugation pathway</keyword>
<evidence type="ECO:0000256" key="5">
    <source>
        <dbReference type="ARBA" id="ARBA00022723"/>
    </source>
</evidence>
<dbReference type="Pfam" id="PF13445">
    <property type="entry name" value="zf-RING_UBOX"/>
    <property type="match status" value="1"/>
</dbReference>
<feature type="compositionally biased region" description="Polar residues" evidence="12">
    <location>
        <begin position="131"/>
        <end position="144"/>
    </location>
</feature>
<evidence type="ECO:0000313" key="15">
    <source>
        <dbReference type="Proteomes" id="UP000289738"/>
    </source>
</evidence>
<dbReference type="FunFam" id="3.30.40.10:FF:000778">
    <property type="entry name" value="E3 ubiquitin-protein ligase RMA1H1 isoform A"/>
    <property type="match status" value="1"/>
</dbReference>
<comment type="catalytic activity">
    <reaction evidence="1 11">
        <text>S-ubiquitinyl-[E2 ubiquitin-conjugating enzyme]-L-cysteine + [acceptor protein]-L-lysine = [E2 ubiquitin-conjugating enzyme]-L-cysteine + N(6)-ubiquitinyl-[acceptor protein]-L-lysine.</text>
        <dbReference type="EC" id="2.3.2.27"/>
    </reaction>
</comment>
<evidence type="ECO:0000259" key="13">
    <source>
        <dbReference type="PROSITE" id="PS50089"/>
    </source>
</evidence>
<dbReference type="InterPro" id="IPR013083">
    <property type="entry name" value="Znf_RING/FYVE/PHD"/>
</dbReference>
<evidence type="ECO:0000256" key="8">
    <source>
        <dbReference type="ARBA" id="ARBA00022833"/>
    </source>
</evidence>
<feature type="compositionally biased region" description="Polar residues" evidence="12">
    <location>
        <begin position="162"/>
        <end position="178"/>
    </location>
</feature>
<dbReference type="EC" id="2.3.2.27" evidence="11"/>
<dbReference type="SMART" id="SM00184">
    <property type="entry name" value="RING"/>
    <property type="match status" value="1"/>
</dbReference>
<dbReference type="GO" id="GO:0008270">
    <property type="term" value="F:zinc ion binding"/>
    <property type="evidence" value="ECO:0007669"/>
    <property type="project" value="UniProtKB-KW"/>
</dbReference>
<comment type="pathway">
    <text evidence="3 11">Protein modification; protein ubiquitination.</text>
</comment>
<comment type="function">
    <text evidence="11">E3 ubiquitin-protein ligase.</text>
</comment>
<dbReference type="SUPFAM" id="SSF57850">
    <property type="entry name" value="RING/U-box"/>
    <property type="match status" value="1"/>
</dbReference>
<sequence>MISRFKHLQEKSVLKQTKNMTSDQYFRDAAREISTFEDIPSLEKWKSSTNAGVDFDRNATEGFDCNICLECVQEPVVTLCGHLYCWPCIYKWLHIQTISSKNMEQQKPQCPVCKSEVSQSSLVPLYGRNQVATPSGKNARQLGSSIPRRPPGRRPYNPAASVLQSTSETSQPRPFDSIQSSYTSTSGIFGEMIYARVFGNQLRNMYTYPNSYCLSGSSNPRIRRQLMEADESLSRICFFLFCCLVMCLLLF</sequence>
<dbReference type="InterPro" id="IPR017907">
    <property type="entry name" value="Znf_RING_CS"/>
</dbReference>
<keyword evidence="5 11" id="KW-0479">Metal-binding</keyword>
<comment type="caution">
    <text evidence="14">The sequence shown here is derived from an EMBL/GenBank/DDBJ whole genome shotgun (WGS) entry which is preliminary data.</text>
</comment>
<keyword evidence="11" id="KW-0256">Endoplasmic reticulum</keyword>
<reference evidence="14 15" key="1">
    <citation type="submission" date="2019-01" db="EMBL/GenBank/DDBJ databases">
        <title>Sequencing of cultivated peanut Arachis hypogaea provides insights into genome evolution and oil improvement.</title>
        <authorList>
            <person name="Chen X."/>
        </authorList>
    </citation>
    <scope>NUCLEOTIDE SEQUENCE [LARGE SCALE GENOMIC DNA]</scope>
    <source>
        <strain evidence="15">cv. Fuhuasheng</strain>
        <tissue evidence="14">Leaves</tissue>
    </source>
</reference>
<comment type="domain">
    <text evidence="11">The RING-type zinc finger domain is responsible for E3 ligase activity.</text>
</comment>
<dbReference type="InterPro" id="IPR027370">
    <property type="entry name" value="Znf-RING_euk"/>
</dbReference>
<organism evidence="14 15">
    <name type="scientific">Arachis hypogaea</name>
    <name type="common">Peanut</name>
    <dbReference type="NCBI Taxonomy" id="3818"/>
    <lineage>
        <taxon>Eukaryota</taxon>
        <taxon>Viridiplantae</taxon>
        <taxon>Streptophyta</taxon>
        <taxon>Embryophyta</taxon>
        <taxon>Tracheophyta</taxon>
        <taxon>Spermatophyta</taxon>
        <taxon>Magnoliopsida</taxon>
        <taxon>eudicotyledons</taxon>
        <taxon>Gunneridae</taxon>
        <taxon>Pentapetalae</taxon>
        <taxon>rosids</taxon>
        <taxon>fabids</taxon>
        <taxon>Fabales</taxon>
        <taxon>Fabaceae</taxon>
        <taxon>Papilionoideae</taxon>
        <taxon>50 kb inversion clade</taxon>
        <taxon>dalbergioids sensu lato</taxon>
        <taxon>Dalbergieae</taxon>
        <taxon>Pterocarpus clade</taxon>
        <taxon>Arachis</taxon>
    </lineage>
</organism>
<dbReference type="AlphaFoldDB" id="A0A445E098"/>
<evidence type="ECO:0000256" key="4">
    <source>
        <dbReference type="ARBA" id="ARBA00022679"/>
    </source>
</evidence>
<dbReference type="InterPro" id="IPR045103">
    <property type="entry name" value="RNF5/RNF185-like"/>
</dbReference>